<sequence>MNKSLQDEIKASYLKKNAYNLAKDTLENLRMAAILSLFINAVFTVGILNFLMNDTMIMLGFIYLYLLFIITALYSNHALKYNKIHVKHTYRYVLIFLSLMSIGLIYMTVYLDNNIIPLFLILFLVMYPTLFLLKNLDLILFITLSGVIFIVIHALFTKQEQDVFILNTFIIFVSQLIGIPINLMVIKLRRKELYLKELFIAYSHLDELTKLPNRRAFNLHIEEVFNDNKNNHIPLGVALIDIDDFKLYNDAYGHLEGDNVLEQLGYIIQNHVNPNAFFARFGGEEFIGVFTNQTNEQIQTCLSNICQDILNSKIINQKTKHEVTVSIGFHNEVDLSKTTYMKVIDYADIALYKAKIYGKNRIEMYTEE</sequence>
<feature type="transmembrane region" description="Helical" evidence="1">
    <location>
        <begin position="138"/>
        <end position="157"/>
    </location>
</feature>
<comment type="caution">
    <text evidence="3">The sequence shown here is derived from an EMBL/GenBank/DDBJ whole genome shotgun (WGS) entry which is preliminary data.</text>
</comment>
<dbReference type="InterPro" id="IPR000160">
    <property type="entry name" value="GGDEF_dom"/>
</dbReference>
<proteinExistence type="predicted"/>
<feature type="transmembrane region" description="Helical" evidence="1">
    <location>
        <begin position="57"/>
        <end position="77"/>
    </location>
</feature>
<dbReference type="PROSITE" id="PS50887">
    <property type="entry name" value="GGDEF"/>
    <property type="match status" value="1"/>
</dbReference>
<feature type="domain" description="GGDEF" evidence="2">
    <location>
        <begin position="233"/>
        <end position="367"/>
    </location>
</feature>
<evidence type="ECO:0000256" key="1">
    <source>
        <dbReference type="SAM" id="Phobius"/>
    </source>
</evidence>
<keyword evidence="1" id="KW-0472">Membrane</keyword>
<keyword evidence="1" id="KW-1133">Transmembrane helix</keyword>
<dbReference type="Pfam" id="PF00990">
    <property type="entry name" value="GGDEF"/>
    <property type="match status" value="1"/>
</dbReference>
<dbReference type="EMBL" id="JAOVQM010000006">
    <property type="protein sequence ID" value="MCV2232523.1"/>
    <property type="molecule type" value="Genomic_DNA"/>
</dbReference>
<evidence type="ECO:0000259" key="2">
    <source>
        <dbReference type="PROSITE" id="PS50887"/>
    </source>
</evidence>
<dbReference type="Proteomes" id="UP001177160">
    <property type="component" value="Unassembled WGS sequence"/>
</dbReference>
<feature type="transmembrane region" description="Helical" evidence="1">
    <location>
        <begin position="89"/>
        <end position="109"/>
    </location>
</feature>
<dbReference type="PANTHER" id="PTHR45138:SF9">
    <property type="entry name" value="DIGUANYLATE CYCLASE DGCM-RELATED"/>
    <property type="match status" value="1"/>
</dbReference>
<dbReference type="InterPro" id="IPR050469">
    <property type="entry name" value="Diguanylate_Cyclase"/>
</dbReference>
<reference evidence="3" key="1">
    <citation type="submission" date="2022-09" db="EMBL/GenBank/DDBJ databases">
        <title>Novel Mycoplasma species identified in domestic and wild animals.</title>
        <authorList>
            <person name="Volokhov D.V."/>
            <person name="Furtak V.A."/>
            <person name="Zagorodnyaya T.A."/>
        </authorList>
    </citation>
    <scope>NUCLEOTIDE SEQUENCE</scope>
    <source>
        <strain evidence="3">Oakley</strain>
    </source>
</reference>
<dbReference type="SMART" id="SM00267">
    <property type="entry name" value="GGDEF"/>
    <property type="match status" value="1"/>
</dbReference>
<gene>
    <name evidence="3" type="ORF">N7548_06770</name>
</gene>
<protein>
    <submittedName>
        <fullName evidence="3">GGDEF domain-containing protein</fullName>
    </submittedName>
</protein>
<dbReference type="Gene3D" id="3.30.70.270">
    <property type="match status" value="1"/>
</dbReference>
<dbReference type="PANTHER" id="PTHR45138">
    <property type="entry name" value="REGULATORY COMPONENTS OF SENSORY TRANSDUCTION SYSTEM"/>
    <property type="match status" value="1"/>
</dbReference>
<feature type="transmembrane region" description="Helical" evidence="1">
    <location>
        <begin position="163"/>
        <end position="186"/>
    </location>
</feature>
<feature type="transmembrane region" description="Helical" evidence="1">
    <location>
        <begin position="31"/>
        <end position="51"/>
    </location>
</feature>
<evidence type="ECO:0000313" key="4">
    <source>
        <dbReference type="Proteomes" id="UP001177160"/>
    </source>
</evidence>
<dbReference type="RefSeq" id="WP_263608713.1">
    <property type="nucleotide sequence ID" value="NZ_JAOVQM010000006.1"/>
</dbReference>
<dbReference type="InterPro" id="IPR043128">
    <property type="entry name" value="Rev_trsase/Diguanyl_cyclase"/>
</dbReference>
<dbReference type="CDD" id="cd01949">
    <property type="entry name" value="GGDEF"/>
    <property type="match status" value="1"/>
</dbReference>
<dbReference type="InterPro" id="IPR029787">
    <property type="entry name" value="Nucleotide_cyclase"/>
</dbReference>
<keyword evidence="1" id="KW-0812">Transmembrane</keyword>
<dbReference type="NCBIfam" id="TIGR00254">
    <property type="entry name" value="GGDEF"/>
    <property type="match status" value="1"/>
</dbReference>
<evidence type="ECO:0000313" key="3">
    <source>
        <dbReference type="EMBL" id="MCV2232523.1"/>
    </source>
</evidence>
<organism evidence="3 4">
    <name type="scientific">Paracholeplasma manati</name>
    <dbReference type="NCBI Taxonomy" id="591373"/>
    <lineage>
        <taxon>Bacteria</taxon>
        <taxon>Bacillati</taxon>
        <taxon>Mycoplasmatota</taxon>
        <taxon>Mollicutes</taxon>
        <taxon>Acholeplasmatales</taxon>
        <taxon>Acholeplasmataceae</taxon>
        <taxon>Paracholeplasma</taxon>
    </lineage>
</organism>
<keyword evidence="4" id="KW-1185">Reference proteome</keyword>
<name>A0ABT2Y6Z7_9MOLU</name>
<feature type="transmembrane region" description="Helical" evidence="1">
    <location>
        <begin position="115"/>
        <end position="133"/>
    </location>
</feature>
<accession>A0ABT2Y6Z7</accession>
<dbReference type="SUPFAM" id="SSF55073">
    <property type="entry name" value="Nucleotide cyclase"/>
    <property type="match status" value="1"/>
</dbReference>